<protein>
    <submittedName>
        <fullName evidence="1">Uncharacterized protein</fullName>
    </submittedName>
</protein>
<proteinExistence type="predicted"/>
<reference evidence="1 2" key="1">
    <citation type="journal article" date="2019" name="Sci. Rep.">
        <title>Orb-weaving spider Araneus ventricosus genome elucidates the spidroin gene catalogue.</title>
        <authorList>
            <person name="Kono N."/>
            <person name="Nakamura H."/>
            <person name="Ohtoshi R."/>
            <person name="Moran D.A.P."/>
            <person name="Shinohara A."/>
            <person name="Yoshida Y."/>
            <person name="Fujiwara M."/>
            <person name="Mori M."/>
            <person name="Tomita M."/>
            <person name="Arakawa K."/>
        </authorList>
    </citation>
    <scope>NUCLEOTIDE SEQUENCE [LARGE SCALE GENOMIC DNA]</scope>
</reference>
<dbReference type="AlphaFoldDB" id="A0A4Y2K6E8"/>
<sequence length="86" mass="9620">MGGPHLTFNIKVSTQPLLEKGINLFFTGRPNFVPERFNNIGKQIAHVETETALLCFLPLGYTGTVTWVTWFRKMSLPAKAPDFVPA</sequence>
<gene>
    <name evidence="1" type="ORF">AVEN_223410_1</name>
</gene>
<comment type="caution">
    <text evidence="1">The sequence shown here is derived from an EMBL/GenBank/DDBJ whole genome shotgun (WGS) entry which is preliminary data.</text>
</comment>
<accession>A0A4Y2K6E8</accession>
<organism evidence="1 2">
    <name type="scientific">Araneus ventricosus</name>
    <name type="common">Orbweaver spider</name>
    <name type="synonym">Epeira ventricosa</name>
    <dbReference type="NCBI Taxonomy" id="182803"/>
    <lineage>
        <taxon>Eukaryota</taxon>
        <taxon>Metazoa</taxon>
        <taxon>Ecdysozoa</taxon>
        <taxon>Arthropoda</taxon>
        <taxon>Chelicerata</taxon>
        <taxon>Arachnida</taxon>
        <taxon>Araneae</taxon>
        <taxon>Araneomorphae</taxon>
        <taxon>Entelegynae</taxon>
        <taxon>Araneoidea</taxon>
        <taxon>Araneidae</taxon>
        <taxon>Araneus</taxon>
    </lineage>
</organism>
<dbReference type="EMBL" id="BGPR01004272">
    <property type="protein sequence ID" value="GBM97827.1"/>
    <property type="molecule type" value="Genomic_DNA"/>
</dbReference>
<evidence type="ECO:0000313" key="1">
    <source>
        <dbReference type="EMBL" id="GBM97827.1"/>
    </source>
</evidence>
<evidence type="ECO:0000313" key="2">
    <source>
        <dbReference type="Proteomes" id="UP000499080"/>
    </source>
</evidence>
<keyword evidence="2" id="KW-1185">Reference proteome</keyword>
<dbReference type="Proteomes" id="UP000499080">
    <property type="component" value="Unassembled WGS sequence"/>
</dbReference>
<name>A0A4Y2K6E8_ARAVE</name>